<comment type="caution">
    <text evidence="2">The sequence shown here is derived from an EMBL/GenBank/DDBJ whole genome shotgun (WGS) entry which is preliminary data.</text>
</comment>
<gene>
    <name evidence="2" type="ORF">HNR67_004204</name>
</gene>
<feature type="signal peptide" evidence="1">
    <location>
        <begin position="1"/>
        <end position="26"/>
    </location>
</feature>
<keyword evidence="3" id="KW-1185">Reference proteome</keyword>
<dbReference type="Proteomes" id="UP000533598">
    <property type="component" value="Unassembled WGS sequence"/>
</dbReference>
<dbReference type="AlphaFoldDB" id="A0A7W7CBG8"/>
<feature type="chain" id="PRO_5030713644" evidence="1">
    <location>
        <begin position="27"/>
        <end position="53"/>
    </location>
</feature>
<reference evidence="2 3" key="1">
    <citation type="submission" date="2020-08" db="EMBL/GenBank/DDBJ databases">
        <title>Sequencing the genomes of 1000 actinobacteria strains.</title>
        <authorList>
            <person name="Klenk H.-P."/>
        </authorList>
    </citation>
    <scope>NUCLEOTIDE SEQUENCE [LARGE SCALE GENOMIC DNA]</scope>
    <source>
        <strain evidence="2 3">DSM 44230</strain>
    </source>
</reference>
<name>A0A7W7CBG8_9PSEU</name>
<evidence type="ECO:0000313" key="2">
    <source>
        <dbReference type="EMBL" id="MBB4678086.1"/>
    </source>
</evidence>
<dbReference type="EMBL" id="JACHMH010000001">
    <property type="protein sequence ID" value="MBB4678086.1"/>
    <property type="molecule type" value="Genomic_DNA"/>
</dbReference>
<dbReference type="RefSeq" id="WP_185003958.1">
    <property type="nucleotide sequence ID" value="NZ_BAAAUI010000041.1"/>
</dbReference>
<protein>
    <submittedName>
        <fullName evidence="2">Uncharacterized protein</fullName>
    </submittedName>
</protein>
<organism evidence="2 3">
    <name type="scientific">Crossiella cryophila</name>
    <dbReference type="NCBI Taxonomy" id="43355"/>
    <lineage>
        <taxon>Bacteria</taxon>
        <taxon>Bacillati</taxon>
        <taxon>Actinomycetota</taxon>
        <taxon>Actinomycetes</taxon>
        <taxon>Pseudonocardiales</taxon>
        <taxon>Pseudonocardiaceae</taxon>
        <taxon>Crossiella</taxon>
    </lineage>
</organism>
<proteinExistence type="predicted"/>
<evidence type="ECO:0000313" key="3">
    <source>
        <dbReference type="Proteomes" id="UP000533598"/>
    </source>
</evidence>
<keyword evidence="1" id="KW-0732">Signal</keyword>
<sequence>MNLRKAMAFGVITLAAATLFAPSAMANQNTGTVNYPGGNRLEVDPVLLLEWLR</sequence>
<evidence type="ECO:0000256" key="1">
    <source>
        <dbReference type="SAM" id="SignalP"/>
    </source>
</evidence>
<accession>A0A7W7CBG8</accession>